<feature type="region of interest" description="Disordered" evidence="6">
    <location>
        <begin position="595"/>
        <end position="620"/>
    </location>
</feature>
<feature type="compositionally biased region" description="Low complexity" evidence="6">
    <location>
        <begin position="764"/>
        <end position="779"/>
    </location>
</feature>
<dbReference type="GO" id="GO:0010960">
    <property type="term" value="P:magnesium ion homeostasis"/>
    <property type="evidence" value="ECO:0007669"/>
    <property type="project" value="InterPro"/>
</dbReference>
<proteinExistence type="predicted"/>
<keyword evidence="10" id="KW-1185">Reference proteome</keyword>
<sequence length="1634" mass="171907">SSYCMIQSNNTRHATLATPAALDDPVDDADHPPPNRPSHRHPHLLRTIALALCFFAILYIVPTASAASTERVAAPSSSTPTSVLHSLASLTKRQSEAVASTCACKAPEKRGAAFAVKAAFIPILVVLSGITAGLTLGYMSLDTTQLNVLAKTGTEQQQKAARKVLPLRANGHLLLVTLLVANMIFNETLPIVAEEPLGGGLQATIVSIVLVIIFAEIVPQSVCSRFGLQIGAAMVWPTRVLIYIFFVIAWPVSRLLQFLLGKHEGIVYRRAELKELVAMHAASAGHGDLQTDTVTIVGATLDIQAKVVRDAMTDLSNVYSLPITAKLDYETLGKILKSGHSRIPVYEEVPVEGPLAGEKKTQRKIIGVLLTKQLILLDPEGASTLRSTLSVFTDFHSLADGIPLRDIPISPLPTVSEHLPLLQILNAFQEGRSHMAVVCRAKPAFPPPPTTLSPIPSLDTATDVDLERAEGGEGLRKRSRSRSTEDGEHGDGFFHKLFRKRSGSTSSTKSDEGKKEGKGKEEERHRRHSLLGDAAAATSHVSLNKQDLDEAHPVGIITLEDVLEELIGEEILDETDADETHQPSMRYYIPEEASSRLTDLPGPPPAPSTGLGRQPPQTKPTLAGGIANTVGRIGKGMVPRSRSAPGKNRAEAGAGQSMMGDGTPVTGSGGGSVAGALGFGGGAFGGGRRRSASPGAGPGAKASAGQTTRFAANPTVYTPPATAGADSSFTGKPIVQEPASLDHSPAGSNAQTPPAPISILRRQSPAASGSTTPVSTVPSSPLPLPSSENALHAPTPLSATTAFPRLSDAVLVERGRRKLVAQGANPSSLSAAECIAAAGTGAVGSQPGSRSATPSGVGRVGSMSEAVGTTATGAGGGGAILATRTSSGGGQPRAKGAAFKSVAVGRPLPQEGRVAAQSQPASSSASSMKASTSTSQPAVEEKEAEPPRRRSPATAQAGQQQQQRFIQTLSNRTIPGSTKVLSTTSTLLGCREANVSQPPVPNRMSVPFAYPSSFDGSIHPHPASSWTMAAQQQQQQQGYYHGGSIGAGYVHPSLAPHHHLQHHPAMLSQVAQQQQHHPHAYAAARYAAAGYAVPAVPQQQQAYYVPQAQQATRSRFAFATPTHAPSQHFTLPPPVQYEAAQAQVHRAESEQHLGYLLDRLAQSADNRALTRADEYEHNRNVDVVMDEQPAQPVTYDLISNTSIVPPPPPVERSAVPLADLATEMVWEAVRQGYLYALETSGAAVDAGVIGQSARNAPRRSAGAEQFGVIGEHRRSRRISGEGSMPGTPSGFETPAELAARQQRLADLGFGAVAPRPSRAAMQAFPAEPSAPFRQFVKQILAATLVTPEDIVLALYLVSQIPVGKIIPPTPAEPGQDAQTTSFKAAPFKIVLGTLMLANKVLQDNSYRAGSWAAASAIPIADVNALEAHILAALGFDVSIREDKWLAWLAVVVDRFRFGKGDLGDRLVVQDALERLVRAAQLENAKSMPVSMPPSPALTASGLSTSSLSSLATVASAELAMPQTPVNTGASCLADVNLDASGPLESPLHFDAKRHRQDGRRRAAFTRAVSSLASSVAAPPAPDSPSLLTHAAQQHRARACRGMAELSGYSLFPPVDLAAARSRSFGQETWQRAIC</sequence>
<feature type="compositionally biased region" description="Basic and acidic residues" evidence="6">
    <location>
        <begin position="509"/>
        <end position="524"/>
    </location>
</feature>
<dbReference type="Gene3D" id="1.10.472.10">
    <property type="entry name" value="Cyclin-like"/>
    <property type="match status" value="1"/>
</dbReference>
<dbReference type="InterPro" id="IPR044751">
    <property type="entry name" value="Ion_transp-like_CBS"/>
</dbReference>
<dbReference type="Pfam" id="PF01595">
    <property type="entry name" value="CNNM"/>
    <property type="match status" value="1"/>
</dbReference>
<evidence type="ECO:0000256" key="1">
    <source>
        <dbReference type="ARBA" id="ARBA00004141"/>
    </source>
</evidence>
<keyword evidence="2 5" id="KW-0812">Transmembrane</keyword>
<feature type="transmembrane region" description="Helical" evidence="7">
    <location>
        <begin position="197"/>
        <end position="218"/>
    </location>
</feature>
<feature type="region of interest" description="Disordered" evidence="6">
    <location>
        <begin position="685"/>
        <end position="796"/>
    </location>
</feature>
<dbReference type="SUPFAM" id="SSF54631">
    <property type="entry name" value="CBS-domain pair"/>
    <property type="match status" value="1"/>
</dbReference>
<feature type="compositionally biased region" description="Low complexity" evidence="6">
    <location>
        <begin position="692"/>
        <end position="705"/>
    </location>
</feature>
<dbReference type="PANTHER" id="PTHR12064">
    <property type="entry name" value="METAL TRANSPORTER CNNM"/>
    <property type="match status" value="1"/>
</dbReference>
<organism evidence="9 10">
    <name type="scientific">Rhodotorula toruloides</name>
    <name type="common">Yeast</name>
    <name type="synonym">Rhodosporidium toruloides</name>
    <dbReference type="NCBI Taxonomy" id="5286"/>
    <lineage>
        <taxon>Eukaryota</taxon>
        <taxon>Fungi</taxon>
        <taxon>Dikarya</taxon>
        <taxon>Basidiomycota</taxon>
        <taxon>Pucciniomycotina</taxon>
        <taxon>Microbotryomycetes</taxon>
        <taxon>Sporidiobolales</taxon>
        <taxon>Sporidiobolaceae</taxon>
        <taxon>Rhodotorula</taxon>
    </lineage>
</organism>
<keyword evidence="4 5" id="KW-0472">Membrane</keyword>
<evidence type="ECO:0000313" key="9">
    <source>
        <dbReference type="EMBL" id="CTR07692.1"/>
    </source>
</evidence>
<feature type="region of interest" description="Disordered" evidence="6">
    <location>
        <begin position="912"/>
        <end position="963"/>
    </location>
</feature>
<dbReference type="InterPro" id="IPR045095">
    <property type="entry name" value="ACDP"/>
</dbReference>
<feature type="transmembrane region" description="Helical" evidence="7">
    <location>
        <begin position="230"/>
        <end position="252"/>
    </location>
</feature>
<accession>A0A0K3CGH3</accession>
<feature type="region of interest" description="Disordered" evidence="6">
    <location>
        <begin position="445"/>
        <end position="535"/>
    </location>
</feature>
<dbReference type="GO" id="GO:0030026">
    <property type="term" value="P:intracellular manganese ion homeostasis"/>
    <property type="evidence" value="ECO:0007669"/>
    <property type="project" value="TreeGrafter"/>
</dbReference>
<dbReference type="Gene3D" id="3.10.580.10">
    <property type="entry name" value="CBS-domain"/>
    <property type="match status" value="2"/>
</dbReference>
<dbReference type="GO" id="GO:0016020">
    <property type="term" value="C:membrane"/>
    <property type="evidence" value="ECO:0007669"/>
    <property type="project" value="UniProtKB-SubCell"/>
</dbReference>
<dbReference type="Proteomes" id="UP000199069">
    <property type="component" value="Unassembled WGS sequence"/>
</dbReference>
<name>A0A0K3CGH3_RHOTO</name>
<feature type="domain" description="CNNM transmembrane" evidence="8">
    <location>
        <begin position="110"/>
        <end position="293"/>
    </location>
</feature>
<dbReference type="GO" id="GO:0005737">
    <property type="term" value="C:cytoplasm"/>
    <property type="evidence" value="ECO:0007669"/>
    <property type="project" value="TreeGrafter"/>
</dbReference>
<feature type="compositionally biased region" description="Basic and acidic residues" evidence="6">
    <location>
        <begin position="939"/>
        <end position="948"/>
    </location>
</feature>
<feature type="non-terminal residue" evidence="9">
    <location>
        <position position="1"/>
    </location>
</feature>
<gene>
    <name evidence="9" type="primary">FGENESH: predicted gene_6.475</name>
    <name evidence="9" type="ORF">BN2166_0035530</name>
</gene>
<feature type="transmembrane region" description="Helical" evidence="7">
    <location>
        <begin position="167"/>
        <end position="185"/>
    </location>
</feature>
<evidence type="ECO:0000256" key="2">
    <source>
        <dbReference type="ARBA" id="ARBA00022692"/>
    </source>
</evidence>
<feature type="transmembrane region" description="Helical" evidence="7">
    <location>
        <begin position="44"/>
        <end position="61"/>
    </location>
</feature>
<feature type="region of interest" description="Disordered" evidence="6">
    <location>
        <begin position="632"/>
        <end position="669"/>
    </location>
</feature>
<reference evidence="9 10" key="1">
    <citation type="submission" date="2015-07" db="EMBL/GenBank/DDBJ databases">
        <authorList>
            <person name="Cajimat M.N.B."/>
            <person name="Milazzo M.L."/>
            <person name="Fulhorst C.F."/>
        </authorList>
    </citation>
    <scope>NUCLEOTIDE SEQUENCE [LARGE SCALE GENOMIC DNA]</scope>
    <source>
        <strain evidence="9">Single colony</strain>
    </source>
</reference>
<feature type="compositionally biased region" description="Basic and acidic residues" evidence="6">
    <location>
        <begin position="465"/>
        <end position="494"/>
    </location>
</feature>
<protein>
    <submittedName>
        <fullName evidence="9">FGENESH: predicted gene_6.475 protein</fullName>
    </submittedName>
</protein>
<evidence type="ECO:0000256" key="4">
    <source>
        <dbReference type="ARBA" id="ARBA00023136"/>
    </source>
</evidence>
<dbReference type="PROSITE" id="PS51846">
    <property type="entry name" value="CNNM"/>
    <property type="match status" value="1"/>
</dbReference>
<dbReference type="InterPro" id="IPR046342">
    <property type="entry name" value="CBS_dom_sf"/>
</dbReference>
<dbReference type="EMBL" id="CWKI01000006">
    <property type="protein sequence ID" value="CTR07692.1"/>
    <property type="molecule type" value="Genomic_DNA"/>
</dbReference>
<dbReference type="InterPro" id="IPR002550">
    <property type="entry name" value="CNNM"/>
</dbReference>
<feature type="compositionally biased region" description="Low complexity" evidence="6">
    <location>
        <begin position="953"/>
        <end position="963"/>
    </location>
</feature>
<dbReference type="CDD" id="cd04590">
    <property type="entry name" value="CBS_pair_CorC_HlyC_assoc"/>
    <property type="match status" value="1"/>
</dbReference>
<feature type="region of interest" description="Disordered" evidence="6">
    <location>
        <begin position="841"/>
        <end position="896"/>
    </location>
</feature>
<dbReference type="STRING" id="5286.A0A0K3CGH3"/>
<evidence type="ECO:0000259" key="8">
    <source>
        <dbReference type="PROSITE" id="PS51846"/>
    </source>
</evidence>
<feature type="transmembrane region" description="Helical" evidence="7">
    <location>
        <begin position="119"/>
        <end position="141"/>
    </location>
</feature>
<dbReference type="CDD" id="cd20557">
    <property type="entry name" value="CYCLIN_ScPCL1-like"/>
    <property type="match status" value="1"/>
</dbReference>
<evidence type="ECO:0000256" key="7">
    <source>
        <dbReference type="SAM" id="Phobius"/>
    </source>
</evidence>
<evidence type="ECO:0000256" key="3">
    <source>
        <dbReference type="ARBA" id="ARBA00022989"/>
    </source>
</evidence>
<evidence type="ECO:0000256" key="6">
    <source>
        <dbReference type="SAM" id="MobiDB-lite"/>
    </source>
</evidence>
<evidence type="ECO:0000313" key="10">
    <source>
        <dbReference type="Proteomes" id="UP000199069"/>
    </source>
</evidence>
<dbReference type="PANTHER" id="PTHR12064:SF90">
    <property type="entry name" value="CNNM TRANSMEMBRANE DOMAIN-CONTAINING PROTEIN"/>
    <property type="match status" value="1"/>
</dbReference>
<keyword evidence="3 5" id="KW-1133">Transmembrane helix</keyword>
<feature type="compositionally biased region" description="Low complexity" evidence="6">
    <location>
        <begin position="915"/>
        <end position="937"/>
    </location>
</feature>
<feature type="region of interest" description="Disordered" evidence="6">
    <location>
        <begin position="15"/>
        <end position="40"/>
    </location>
</feature>
<evidence type="ECO:0000256" key="5">
    <source>
        <dbReference type="PROSITE-ProRule" id="PRU01193"/>
    </source>
</evidence>
<comment type="subcellular location">
    <subcellularLocation>
        <location evidence="1">Membrane</location>
        <topology evidence="1">Multi-pass membrane protein</topology>
    </subcellularLocation>
</comment>